<protein>
    <submittedName>
        <fullName evidence="8">NADH-quinone oxidoreductase chain A</fullName>
        <ecNumber evidence="8">1.6.5.3</ecNumber>
    </submittedName>
</protein>
<accession>Q6KZ67</accession>
<feature type="transmembrane region" description="Helical" evidence="7">
    <location>
        <begin position="114"/>
        <end position="136"/>
    </location>
</feature>
<feature type="transmembrane region" description="Helical" evidence="7">
    <location>
        <begin position="6"/>
        <end position="29"/>
    </location>
</feature>
<dbReference type="OrthoDB" id="9823at2157"/>
<dbReference type="AlphaFoldDB" id="Q6KZ67"/>
<gene>
    <name evidence="8" type="ordered locus">PTO1400</name>
</gene>
<evidence type="ECO:0000256" key="3">
    <source>
        <dbReference type="ARBA" id="ARBA00022448"/>
    </source>
</evidence>
<dbReference type="PaxDb" id="263820-PTO1400"/>
<dbReference type="RefSeq" id="WP_011178201.1">
    <property type="nucleotide sequence ID" value="NC_005877.1"/>
</dbReference>
<dbReference type="PANTHER" id="PTHR11058">
    <property type="entry name" value="NADH-UBIQUINONE OXIDOREDUCTASE CHAIN 3"/>
    <property type="match status" value="1"/>
</dbReference>
<dbReference type="NCBIfam" id="NF005022">
    <property type="entry name" value="PRK06432.1"/>
    <property type="match status" value="1"/>
</dbReference>
<dbReference type="InterPro" id="IPR038430">
    <property type="entry name" value="NDAH_ubi_oxred_su3_sf"/>
</dbReference>
<keyword evidence="3" id="KW-0813">Transport</keyword>
<dbReference type="EMBL" id="AE017261">
    <property type="protein sequence ID" value="AAT43985.1"/>
    <property type="molecule type" value="Genomic_DNA"/>
</dbReference>
<dbReference type="GeneID" id="2844567"/>
<keyword evidence="4 7" id="KW-0812">Transmembrane</keyword>
<dbReference type="Proteomes" id="UP000000438">
    <property type="component" value="Chromosome"/>
</dbReference>
<dbReference type="KEGG" id="pto:PTO1400"/>
<proteinExistence type="inferred from homology"/>
<keyword evidence="5 7" id="KW-1133">Transmembrane helix</keyword>
<dbReference type="InterPro" id="IPR000440">
    <property type="entry name" value="NADH_UbQ/plastoQ_OxRdtase_su3"/>
</dbReference>
<dbReference type="PANTHER" id="PTHR11058:SF9">
    <property type="entry name" value="NADH-UBIQUINONE OXIDOREDUCTASE CHAIN 3"/>
    <property type="match status" value="1"/>
</dbReference>
<comment type="similarity">
    <text evidence="2">Belongs to the complex I subunit 3 family.</text>
</comment>
<keyword evidence="8" id="KW-0560">Oxidoreductase</keyword>
<dbReference type="eggNOG" id="arCOG01557">
    <property type="taxonomic scope" value="Archaea"/>
</dbReference>
<evidence type="ECO:0000313" key="8">
    <source>
        <dbReference type="EMBL" id="AAT43985.1"/>
    </source>
</evidence>
<dbReference type="STRING" id="263820.PTO1400"/>
<organism evidence="8 9">
    <name type="scientific">Picrophilus torridus (strain ATCC 700027 / DSM 9790 / JCM 10055 / NBRC 100828 / KAW 2/3)</name>
    <dbReference type="NCBI Taxonomy" id="1122961"/>
    <lineage>
        <taxon>Archaea</taxon>
        <taxon>Methanobacteriati</taxon>
        <taxon>Thermoplasmatota</taxon>
        <taxon>Thermoplasmata</taxon>
        <taxon>Thermoplasmatales</taxon>
        <taxon>Picrophilaceae</taxon>
        <taxon>Picrophilus</taxon>
    </lineage>
</organism>
<dbReference type="Pfam" id="PF00507">
    <property type="entry name" value="Oxidored_q4"/>
    <property type="match status" value="1"/>
</dbReference>
<evidence type="ECO:0000256" key="2">
    <source>
        <dbReference type="ARBA" id="ARBA00008472"/>
    </source>
</evidence>
<name>Q6KZ67_PICTO</name>
<dbReference type="InParanoid" id="Q6KZ67"/>
<dbReference type="GO" id="GO:0008137">
    <property type="term" value="F:NADH dehydrogenase (ubiquinone) activity"/>
    <property type="evidence" value="ECO:0007669"/>
    <property type="project" value="InterPro"/>
</dbReference>
<evidence type="ECO:0000256" key="4">
    <source>
        <dbReference type="ARBA" id="ARBA00022692"/>
    </source>
</evidence>
<evidence type="ECO:0000256" key="7">
    <source>
        <dbReference type="SAM" id="Phobius"/>
    </source>
</evidence>
<dbReference type="GO" id="GO:0030964">
    <property type="term" value="C:NADH dehydrogenase complex"/>
    <property type="evidence" value="ECO:0007669"/>
    <property type="project" value="TreeGrafter"/>
</dbReference>
<reference evidence="8 9" key="1">
    <citation type="journal article" date="2004" name="Proc. Natl. Acad. Sci. U.S.A.">
        <title>Genome sequence of Picrophilus torridus and its implications for life around pH 0.</title>
        <authorList>
            <person name="Futterer O."/>
            <person name="Angelov A."/>
            <person name="Liesegang H."/>
            <person name="Gottschalk G."/>
            <person name="Schleper C."/>
            <person name="Schepers B."/>
            <person name="Dock C."/>
            <person name="Antranikian G."/>
            <person name="Liebl W."/>
        </authorList>
    </citation>
    <scope>NUCLEOTIDE SEQUENCE [LARGE SCALE GENOMIC DNA]</scope>
    <source>
        <strain evidence="9">ATCC 700027 / DSM 9790 / JCM 10055 / NBRC 100828</strain>
    </source>
</reference>
<dbReference type="GO" id="GO:0016491">
    <property type="term" value="F:oxidoreductase activity"/>
    <property type="evidence" value="ECO:0007669"/>
    <property type="project" value="UniProtKB-KW"/>
</dbReference>
<sequence length="145" mass="17105">MLSGYIPLAVMLIIIVLVMYLLFIILPAISANRYKPDKRISFKRKDIIENLNIQNNPPASDDSYLHPFESGEVAKEYREGNVTIQYYIIVLLFVLFDIDMLLLLPWAFDFYRLGLLPFIETILFLVMPLFAVYYAFKMGYMRWMK</sequence>
<evidence type="ECO:0000256" key="6">
    <source>
        <dbReference type="ARBA" id="ARBA00023136"/>
    </source>
</evidence>
<comment type="subcellular location">
    <subcellularLocation>
        <location evidence="1">Membrane</location>
    </subcellularLocation>
</comment>
<dbReference type="Gene3D" id="1.20.58.1610">
    <property type="entry name" value="NADH:ubiquinone/plastoquinone oxidoreductase, chain 3"/>
    <property type="match status" value="1"/>
</dbReference>
<keyword evidence="6 7" id="KW-0472">Membrane</keyword>
<evidence type="ECO:0000256" key="5">
    <source>
        <dbReference type="ARBA" id="ARBA00022989"/>
    </source>
</evidence>
<dbReference type="EC" id="1.6.5.3" evidence="8"/>
<feature type="transmembrane region" description="Helical" evidence="7">
    <location>
        <begin position="86"/>
        <end position="108"/>
    </location>
</feature>
<evidence type="ECO:0000313" key="9">
    <source>
        <dbReference type="Proteomes" id="UP000000438"/>
    </source>
</evidence>
<evidence type="ECO:0000256" key="1">
    <source>
        <dbReference type="ARBA" id="ARBA00004370"/>
    </source>
</evidence>
<dbReference type="HOGENOM" id="CLU_1792235_0_0_2"/>